<name>A0A9W7DUP1_9STRA</name>
<sequence>HQALPASSIGMGAFPLSVSQNSACPPLDGPLMQDLQRRFWPHNGRGDTSPGPPLILYRYFCTMPPVVLTHFHAIFYARVVAWFDEMKCSGVISQDSTLTYNIQTITSSLRWGRSLNLREVEVATSNFTTSAMLPWHQDHIKSGFYVFWRQSRLVCEFRTLSKMGGHVSVAAASTGKKNINCGTQKITWTAAALTEHDKGTGVCGGAGTLGPGTNNLASACFSVHSGEYYGPESAADNFVASIDHCVEIKGVEKERIRGVMGSISAALSLAASDLTSEENMENLEEKLGEKQTQMVKEELRVWDVKKSAEGQSRFDTLKSG</sequence>
<keyword evidence="2" id="KW-1185">Reference proteome</keyword>
<proteinExistence type="predicted"/>
<evidence type="ECO:0000313" key="2">
    <source>
        <dbReference type="Proteomes" id="UP001165082"/>
    </source>
</evidence>
<evidence type="ECO:0000313" key="1">
    <source>
        <dbReference type="EMBL" id="GMH51388.1"/>
    </source>
</evidence>
<feature type="non-terminal residue" evidence="1">
    <location>
        <position position="320"/>
    </location>
</feature>
<dbReference type="EMBL" id="BRXZ01004565">
    <property type="protein sequence ID" value="GMH51388.1"/>
    <property type="molecule type" value="Genomic_DNA"/>
</dbReference>
<comment type="caution">
    <text evidence="1">The sequence shown here is derived from an EMBL/GenBank/DDBJ whole genome shotgun (WGS) entry which is preliminary data.</text>
</comment>
<accession>A0A9W7DUP1</accession>
<dbReference type="Proteomes" id="UP001165082">
    <property type="component" value="Unassembled WGS sequence"/>
</dbReference>
<gene>
    <name evidence="1" type="ORF">TrRE_jg312</name>
</gene>
<organism evidence="1 2">
    <name type="scientific">Triparma retinervis</name>
    <dbReference type="NCBI Taxonomy" id="2557542"/>
    <lineage>
        <taxon>Eukaryota</taxon>
        <taxon>Sar</taxon>
        <taxon>Stramenopiles</taxon>
        <taxon>Ochrophyta</taxon>
        <taxon>Bolidophyceae</taxon>
        <taxon>Parmales</taxon>
        <taxon>Triparmaceae</taxon>
        <taxon>Triparma</taxon>
    </lineage>
</organism>
<feature type="non-terminal residue" evidence="1">
    <location>
        <position position="1"/>
    </location>
</feature>
<dbReference type="AlphaFoldDB" id="A0A9W7DUP1"/>
<reference evidence="1" key="1">
    <citation type="submission" date="2022-07" db="EMBL/GenBank/DDBJ databases">
        <title>Genome analysis of Parmales, a sister group of diatoms, reveals the evolutionary specialization of diatoms from phago-mixotrophs to photoautotrophs.</title>
        <authorList>
            <person name="Ban H."/>
            <person name="Sato S."/>
            <person name="Yoshikawa S."/>
            <person name="Kazumasa Y."/>
            <person name="Nakamura Y."/>
            <person name="Ichinomiya M."/>
            <person name="Saitoh K."/>
            <person name="Sato N."/>
            <person name="Blanc-Mathieu R."/>
            <person name="Endo H."/>
            <person name="Kuwata A."/>
            <person name="Ogata H."/>
        </authorList>
    </citation>
    <scope>NUCLEOTIDE SEQUENCE</scope>
</reference>
<protein>
    <submittedName>
        <fullName evidence="1">Uncharacterized protein</fullName>
    </submittedName>
</protein>